<keyword evidence="7" id="KW-1185">Reference proteome</keyword>
<dbReference type="Gene3D" id="3.60.20.10">
    <property type="entry name" value="Glutamine Phosphoribosylpyrophosphate, subunit 1, domain 1"/>
    <property type="match status" value="1"/>
</dbReference>
<evidence type="ECO:0000256" key="2">
    <source>
        <dbReference type="ARBA" id="ARBA00022888"/>
    </source>
</evidence>
<dbReference type="PANTHER" id="PTHR45937:SF1">
    <property type="entry name" value="ASPARAGINE SYNTHETASE DOMAIN-CONTAINING PROTEIN 1"/>
    <property type="match status" value="1"/>
</dbReference>
<dbReference type="Pfam" id="PF13537">
    <property type="entry name" value="GATase_7"/>
    <property type="match status" value="1"/>
</dbReference>
<evidence type="ECO:0000256" key="1">
    <source>
        <dbReference type="ARBA" id="ARBA00022605"/>
    </source>
</evidence>
<dbReference type="Gene3D" id="3.40.50.620">
    <property type="entry name" value="HUPs"/>
    <property type="match status" value="1"/>
</dbReference>
<evidence type="ECO:0000259" key="5">
    <source>
        <dbReference type="PROSITE" id="PS51278"/>
    </source>
</evidence>
<accession>A0A0C9VER3</accession>
<name>A0A0C9VER3_SPHS4</name>
<dbReference type="EMBL" id="KN837111">
    <property type="protein sequence ID" value="KIJ45484.1"/>
    <property type="molecule type" value="Genomic_DNA"/>
</dbReference>
<keyword evidence="2" id="KW-0061">Asparagine biosynthesis</keyword>
<protein>
    <recommendedName>
        <fullName evidence="5">Glutamine amidotransferase type-2 domain-containing protein</fullName>
    </recommendedName>
</protein>
<reference evidence="6 7" key="1">
    <citation type="submission" date="2014-06" db="EMBL/GenBank/DDBJ databases">
        <title>Evolutionary Origins and Diversification of the Mycorrhizal Mutualists.</title>
        <authorList>
            <consortium name="DOE Joint Genome Institute"/>
            <consortium name="Mycorrhizal Genomics Consortium"/>
            <person name="Kohler A."/>
            <person name="Kuo A."/>
            <person name="Nagy L.G."/>
            <person name="Floudas D."/>
            <person name="Copeland A."/>
            <person name="Barry K.W."/>
            <person name="Cichocki N."/>
            <person name="Veneault-Fourrey C."/>
            <person name="LaButti K."/>
            <person name="Lindquist E.A."/>
            <person name="Lipzen A."/>
            <person name="Lundell T."/>
            <person name="Morin E."/>
            <person name="Murat C."/>
            <person name="Riley R."/>
            <person name="Ohm R."/>
            <person name="Sun H."/>
            <person name="Tunlid A."/>
            <person name="Henrissat B."/>
            <person name="Grigoriev I.V."/>
            <person name="Hibbett D.S."/>
            <person name="Martin F."/>
        </authorList>
    </citation>
    <scope>NUCLEOTIDE SEQUENCE [LARGE SCALE GENOMIC DNA]</scope>
    <source>
        <strain evidence="6 7">SS14</strain>
    </source>
</reference>
<dbReference type="GO" id="GO:0004066">
    <property type="term" value="F:asparagine synthase (glutamine-hydrolyzing) activity"/>
    <property type="evidence" value="ECO:0007669"/>
    <property type="project" value="InterPro"/>
</dbReference>
<dbReference type="SUPFAM" id="SSF52402">
    <property type="entry name" value="Adenine nucleotide alpha hydrolases-like"/>
    <property type="match status" value="1"/>
</dbReference>
<dbReference type="InterPro" id="IPR029055">
    <property type="entry name" value="Ntn_hydrolases_N"/>
</dbReference>
<keyword evidence="3" id="KW-0315">Glutamine amidotransferase</keyword>
<dbReference type="PANTHER" id="PTHR45937">
    <property type="entry name" value="ASPARAGINE SYNTHETASE DOMAIN-CONTAINING PROTEIN 1"/>
    <property type="match status" value="1"/>
</dbReference>
<feature type="region of interest" description="Disordered" evidence="4">
    <location>
        <begin position="563"/>
        <end position="584"/>
    </location>
</feature>
<feature type="compositionally biased region" description="Basic and acidic residues" evidence="4">
    <location>
        <begin position="572"/>
        <end position="584"/>
    </location>
</feature>
<dbReference type="InterPro" id="IPR017932">
    <property type="entry name" value="GATase_2_dom"/>
</dbReference>
<dbReference type="InterPro" id="IPR001962">
    <property type="entry name" value="Asn_synthase"/>
</dbReference>
<evidence type="ECO:0000256" key="3">
    <source>
        <dbReference type="ARBA" id="ARBA00022962"/>
    </source>
</evidence>
<evidence type="ECO:0000313" key="6">
    <source>
        <dbReference type="EMBL" id="KIJ45484.1"/>
    </source>
</evidence>
<evidence type="ECO:0000313" key="7">
    <source>
        <dbReference type="Proteomes" id="UP000054279"/>
    </source>
</evidence>
<dbReference type="GO" id="GO:0006529">
    <property type="term" value="P:asparagine biosynthetic process"/>
    <property type="evidence" value="ECO:0007669"/>
    <property type="project" value="UniProtKB-KW"/>
</dbReference>
<dbReference type="OrthoDB" id="10252281at2759"/>
<feature type="domain" description="Glutamine amidotransferase type-2" evidence="5">
    <location>
        <begin position="2"/>
        <end position="196"/>
    </location>
</feature>
<dbReference type="InterPro" id="IPR051857">
    <property type="entry name" value="Asn_synthetase_domain"/>
</dbReference>
<sequence length="584" mass="65230">MCGITLCLRRANSFSSELLSDSPEWAKLMENNKARGPDVQSREDITISFEDDPKSKLSISFVASTLHLRGPKPVAQPHMSDKYVLCWNGEVFEGLEFPGDQNDGLVLFEALKKLQEEEDIYSFMSSIEGPYAFALYQRDRRYLIFARDPLGRRSLLIHRPTPSQPYLLVSSASAGTQAPFGFEEVDPRYFYCLDISRLGSFANNPAAFDEALVLKERAAVTSSSAFKTLARVNETIPIDPPMVSLSDPLPHELASAIDRFFEVLDQSVRIRVQNIPPPFIPGSCRLAVLFSGGIDSTMMAFLADRHVPPNEPIDLLNVAFQNPRKIRGAVQPSKKKVKKVKESILPLEEDNDKTYNVPDRLGGLDELEELRKLCPNRRWNFVEVNIAYEESSQLRSTIEDIMFPSRTVMDLSLALALYFAARGIGQVRSSPGAEPQPYTSPARVLLNGLGSDELLGGYGRHRSAYNTGGWKPLIEELQLELDRIPSRNLGRDDRVISCHGKETRHPFLSLSVVEFVANLPVHLKMDGRLEIGLGDKLLLRLLSLKQGLELAAKRKKRAMQFGSHSARMEIGTGEKDGDKLLSAD</sequence>
<dbReference type="Proteomes" id="UP000054279">
    <property type="component" value="Unassembled WGS sequence"/>
</dbReference>
<dbReference type="CDD" id="cd01991">
    <property type="entry name" value="Asn_synthase_B_C"/>
    <property type="match status" value="1"/>
</dbReference>
<dbReference type="Pfam" id="PF00733">
    <property type="entry name" value="Asn_synthase"/>
    <property type="match status" value="1"/>
</dbReference>
<dbReference type="SUPFAM" id="SSF56235">
    <property type="entry name" value="N-terminal nucleophile aminohydrolases (Ntn hydrolases)"/>
    <property type="match status" value="1"/>
</dbReference>
<evidence type="ECO:0000256" key="4">
    <source>
        <dbReference type="SAM" id="MobiDB-lite"/>
    </source>
</evidence>
<dbReference type="HOGENOM" id="CLU_012368_2_0_1"/>
<dbReference type="InterPro" id="IPR014729">
    <property type="entry name" value="Rossmann-like_a/b/a_fold"/>
</dbReference>
<proteinExistence type="predicted"/>
<gene>
    <name evidence="6" type="ORF">M422DRAFT_250803</name>
</gene>
<dbReference type="AlphaFoldDB" id="A0A0C9VER3"/>
<dbReference type="PROSITE" id="PS51278">
    <property type="entry name" value="GATASE_TYPE_2"/>
    <property type="match status" value="1"/>
</dbReference>
<keyword evidence="1" id="KW-0028">Amino-acid biosynthesis</keyword>
<organism evidence="6 7">
    <name type="scientific">Sphaerobolus stellatus (strain SS14)</name>
    <dbReference type="NCBI Taxonomy" id="990650"/>
    <lineage>
        <taxon>Eukaryota</taxon>
        <taxon>Fungi</taxon>
        <taxon>Dikarya</taxon>
        <taxon>Basidiomycota</taxon>
        <taxon>Agaricomycotina</taxon>
        <taxon>Agaricomycetes</taxon>
        <taxon>Phallomycetidae</taxon>
        <taxon>Geastrales</taxon>
        <taxon>Sphaerobolaceae</taxon>
        <taxon>Sphaerobolus</taxon>
    </lineage>
</organism>